<dbReference type="OrthoDB" id="2607708at2"/>
<reference evidence="1 2" key="1">
    <citation type="submission" date="2018-03" db="EMBL/GenBank/DDBJ databases">
        <title>Brevisbacillus phylogenomics.</title>
        <authorList>
            <person name="Dunlap C."/>
        </authorList>
    </citation>
    <scope>NUCLEOTIDE SEQUENCE [LARGE SCALE GENOMIC DNA]</scope>
    <source>
        <strain evidence="1 2">NRRL NRS-1210</strain>
    </source>
</reference>
<dbReference type="EMBL" id="PXZM01000052">
    <property type="protein sequence ID" value="PSJ86815.1"/>
    <property type="molecule type" value="Genomic_DNA"/>
</dbReference>
<keyword evidence="2" id="KW-1185">Reference proteome</keyword>
<protein>
    <submittedName>
        <fullName evidence="1">Uncharacterized protein</fullName>
    </submittedName>
</protein>
<proteinExistence type="predicted"/>
<evidence type="ECO:0000313" key="2">
    <source>
        <dbReference type="Proteomes" id="UP000240419"/>
    </source>
</evidence>
<gene>
    <name evidence="1" type="ORF">C7R93_27855</name>
</gene>
<name>A0A2P7UIQ5_9BACL</name>
<dbReference type="RefSeq" id="WP_106841839.1">
    <property type="nucleotide sequence ID" value="NZ_JBCNIW010000045.1"/>
</dbReference>
<organism evidence="1 2">
    <name type="scientific">Brevibacillus fortis</name>
    <dbReference type="NCBI Taxonomy" id="2126352"/>
    <lineage>
        <taxon>Bacteria</taxon>
        <taxon>Bacillati</taxon>
        <taxon>Bacillota</taxon>
        <taxon>Bacilli</taxon>
        <taxon>Bacillales</taxon>
        <taxon>Paenibacillaceae</taxon>
        <taxon>Brevibacillus</taxon>
    </lineage>
</organism>
<comment type="caution">
    <text evidence="1">The sequence shown here is derived from an EMBL/GenBank/DDBJ whole genome shotgun (WGS) entry which is preliminary data.</text>
</comment>
<sequence length="135" mass="15550">MFYLEKEQCLRLNQLGFKPPYDEGEVFAYQFYYYNDEEWSVGGQITGADSILATEEIYKNGVRLYTIDEIFDWIHHEGLGMRLVKNINSGYKLIIFDEHGAEYKGSGGTLTNAVFKTTEKYLLSNPIQFSATQGF</sequence>
<dbReference type="AlphaFoldDB" id="A0A2P7UIQ5"/>
<dbReference type="Proteomes" id="UP000240419">
    <property type="component" value="Unassembled WGS sequence"/>
</dbReference>
<accession>A0A2P7UIQ5</accession>
<evidence type="ECO:0000313" key="1">
    <source>
        <dbReference type="EMBL" id="PSJ86815.1"/>
    </source>
</evidence>